<dbReference type="InterPro" id="IPR037128">
    <property type="entry name" value="Quinolinate_PRibosylTase_N_sf"/>
</dbReference>
<comment type="pathway">
    <text evidence="2">Cofactor biosynthesis; NAD(+) biosynthesis; nicotinate D-ribonucleotide from quinolinate: step 1/1.</text>
</comment>
<accession>A0A7R6T0B5</accession>
<dbReference type="Proteomes" id="UP000595564">
    <property type="component" value="Chromosome"/>
</dbReference>
<comment type="subunit">
    <text evidence="4">Hexamer formed by 3 homodimers.</text>
</comment>
<dbReference type="Pfam" id="PF01729">
    <property type="entry name" value="QRPTase_C"/>
    <property type="match status" value="1"/>
</dbReference>
<name>A0A7R6T0B5_9BACT</name>
<dbReference type="EC" id="2.4.2.19" evidence="5"/>
<sequence>MEGIKEIIALALKEDIGHGDITSESIFEKNHTSNAVIKAKQDCIVCGEIVLREIKNFFKNIDFTVFKKDGESAKNGDIIYSLQGNTIELLKLERTLLNFVQRLSGIATTTNKFVEELKGTNIKLLDTRKTTPGMRYLEKYAVKTGGGFNHRYGLFDGILIKENHIKAAGSIEKAVQMCRKNNHHLIKIEVEVEDLTQLEEALKVGADGVLLDNMNNKDIEKACTYKNDYNFFIEVSGGITIERIKELKYFDIDYISSGYITHSAGIVDLTMLII</sequence>
<keyword evidence="16" id="KW-1185">Reference proteome</keyword>
<dbReference type="GO" id="GO:0005737">
    <property type="term" value="C:cytoplasm"/>
    <property type="evidence" value="ECO:0007669"/>
    <property type="project" value="TreeGrafter"/>
</dbReference>
<organism evidence="15 16">
    <name type="scientific">Thermotomaculum hydrothermale</name>
    <dbReference type="NCBI Taxonomy" id="981385"/>
    <lineage>
        <taxon>Bacteria</taxon>
        <taxon>Pseudomonadati</taxon>
        <taxon>Acidobacteriota</taxon>
        <taxon>Holophagae</taxon>
        <taxon>Thermotomaculales</taxon>
        <taxon>Thermotomaculaceae</taxon>
        <taxon>Thermotomaculum</taxon>
    </lineage>
</organism>
<comment type="catalytic activity">
    <reaction evidence="10">
        <text>nicotinate beta-D-ribonucleotide + CO2 + diphosphate = quinolinate + 5-phospho-alpha-D-ribose 1-diphosphate + 2 H(+)</text>
        <dbReference type="Rhea" id="RHEA:12733"/>
        <dbReference type="ChEBI" id="CHEBI:15378"/>
        <dbReference type="ChEBI" id="CHEBI:16526"/>
        <dbReference type="ChEBI" id="CHEBI:29959"/>
        <dbReference type="ChEBI" id="CHEBI:33019"/>
        <dbReference type="ChEBI" id="CHEBI:57502"/>
        <dbReference type="ChEBI" id="CHEBI:58017"/>
        <dbReference type="EC" id="2.4.2.19"/>
    </reaction>
</comment>
<protein>
    <recommendedName>
        <fullName evidence="11">Probable nicotinate-nucleotide pyrophosphorylase [carboxylating]</fullName>
        <ecNumber evidence="5">2.4.2.19</ecNumber>
    </recommendedName>
    <alternativeName>
        <fullName evidence="9">Quinolinate phosphoribosyltransferase [decarboxylating]</fullName>
    </alternativeName>
</protein>
<dbReference type="RefSeq" id="WP_201327852.1">
    <property type="nucleotide sequence ID" value="NZ_AP017470.1"/>
</dbReference>
<evidence type="ECO:0000256" key="11">
    <source>
        <dbReference type="ARBA" id="ARBA00069173"/>
    </source>
</evidence>
<evidence type="ECO:0000256" key="1">
    <source>
        <dbReference type="ARBA" id="ARBA00003237"/>
    </source>
</evidence>
<dbReference type="NCBIfam" id="TIGR00078">
    <property type="entry name" value="nadC"/>
    <property type="match status" value="1"/>
</dbReference>
<dbReference type="UniPathway" id="UPA00253">
    <property type="reaction ID" value="UER00331"/>
</dbReference>
<dbReference type="InterPro" id="IPR022412">
    <property type="entry name" value="Quinolinate_PRibosylTrfase_N"/>
</dbReference>
<evidence type="ECO:0000256" key="2">
    <source>
        <dbReference type="ARBA" id="ARBA00004893"/>
    </source>
</evidence>
<dbReference type="AlphaFoldDB" id="A0A7R6T0B5"/>
<evidence type="ECO:0000256" key="5">
    <source>
        <dbReference type="ARBA" id="ARBA00011944"/>
    </source>
</evidence>
<dbReference type="SUPFAM" id="SSF54675">
    <property type="entry name" value="Nicotinate/Quinolinate PRTase N-terminal domain-like"/>
    <property type="match status" value="1"/>
</dbReference>
<dbReference type="InterPro" id="IPR002638">
    <property type="entry name" value="Quinolinate_PRibosylTrfase_C"/>
</dbReference>
<dbReference type="PANTHER" id="PTHR32179:SF3">
    <property type="entry name" value="NICOTINATE-NUCLEOTIDE PYROPHOSPHORYLASE [CARBOXYLATING]"/>
    <property type="match status" value="1"/>
</dbReference>
<dbReference type="SUPFAM" id="SSF51690">
    <property type="entry name" value="Nicotinate/Quinolinate PRTase C-terminal domain-like"/>
    <property type="match status" value="1"/>
</dbReference>
<proteinExistence type="inferred from homology"/>
<evidence type="ECO:0000313" key="16">
    <source>
        <dbReference type="Proteomes" id="UP000595564"/>
    </source>
</evidence>
<reference evidence="15 16" key="1">
    <citation type="journal article" date="2012" name="Extremophiles">
        <title>Thermotomaculum hydrothermale gen. nov., sp. nov., a novel heterotrophic thermophile within the phylum Acidobacteria from a deep-sea hydrothermal vent chimney in the Southern Okinawa Trough.</title>
        <authorList>
            <person name="Izumi H."/>
            <person name="Nunoura T."/>
            <person name="Miyazaki M."/>
            <person name="Mino S."/>
            <person name="Toki T."/>
            <person name="Takai K."/>
            <person name="Sako Y."/>
            <person name="Sawabe T."/>
            <person name="Nakagawa S."/>
        </authorList>
    </citation>
    <scope>NUCLEOTIDE SEQUENCE [LARGE SCALE GENOMIC DNA]</scope>
    <source>
        <strain evidence="15 16">AC55</strain>
    </source>
</reference>
<feature type="domain" description="Quinolinate phosphoribosyl transferase N-terminal" evidence="14">
    <location>
        <begin position="20"/>
        <end position="104"/>
    </location>
</feature>
<keyword evidence="7 12" id="KW-0328">Glycosyltransferase</keyword>
<evidence type="ECO:0000256" key="10">
    <source>
        <dbReference type="ARBA" id="ARBA00047445"/>
    </source>
</evidence>
<dbReference type="Gene3D" id="3.90.1170.20">
    <property type="entry name" value="Quinolinate phosphoribosyl transferase, N-terminal domain"/>
    <property type="match status" value="1"/>
</dbReference>
<dbReference type="InterPro" id="IPR027277">
    <property type="entry name" value="NadC/ModD"/>
</dbReference>
<dbReference type="GO" id="GO:0034213">
    <property type="term" value="P:quinolinate catabolic process"/>
    <property type="evidence" value="ECO:0007669"/>
    <property type="project" value="TreeGrafter"/>
</dbReference>
<gene>
    <name evidence="15" type="primary">nadC</name>
    <name evidence="15" type="ORF">TTHT_2105</name>
</gene>
<evidence type="ECO:0000256" key="3">
    <source>
        <dbReference type="ARBA" id="ARBA00009400"/>
    </source>
</evidence>
<dbReference type="GO" id="GO:0009435">
    <property type="term" value="P:NAD+ biosynthetic process"/>
    <property type="evidence" value="ECO:0007669"/>
    <property type="project" value="UniProtKB-UniPathway"/>
</dbReference>
<evidence type="ECO:0000256" key="4">
    <source>
        <dbReference type="ARBA" id="ARBA00011218"/>
    </source>
</evidence>
<dbReference type="CDD" id="cd01572">
    <property type="entry name" value="QPRTase"/>
    <property type="match status" value="1"/>
</dbReference>
<comment type="function">
    <text evidence="1">Involved in the catabolism of quinolinic acid (QA).</text>
</comment>
<dbReference type="FunFam" id="3.20.20.70:FF:000030">
    <property type="entry name" value="Nicotinate-nucleotide pyrophosphorylase, carboxylating"/>
    <property type="match status" value="1"/>
</dbReference>
<dbReference type="InterPro" id="IPR013785">
    <property type="entry name" value="Aldolase_TIM"/>
</dbReference>
<dbReference type="Gene3D" id="3.20.20.70">
    <property type="entry name" value="Aldolase class I"/>
    <property type="match status" value="1"/>
</dbReference>
<dbReference type="PANTHER" id="PTHR32179">
    <property type="entry name" value="NICOTINATE-NUCLEOTIDE PYROPHOSPHORYLASE [CARBOXYLATING]"/>
    <property type="match status" value="1"/>
</dbReference>
<dbReference type="GO" id="GO:0004514">
    <property type="term" value="F:nicotinate-nucleotide diphosphorylase (carboxylating) activity"/>
    <property type="evidence" value="ECO:0007669"/>
    <property type="project" value="UniProtKB-EC"/>
</dbReference>
<evidence type="ECO:0000256" key="9">
    <source>
        <dbReference type="ARBA" id="ARBA00033102"/>
    </source>
</evidence>
<dbReference type="InterPro" id="IPR004393">
    <property type="entry name" value="NadC"/>
</dbReference>
<evidence type="ECO:0000313" key="15">
    <source>
        <dbReference type="EMBL" id="BBB33542.1"/>
    </source>
</evidence>
<dbReference type="FunFam" id="3.90.1170.20:FF:000001">
    <property type="entry name" value="Nicotinate-nucleotide diphosphorylase (Carboxylating)"/>
    <property type="match status" value="1"/>
</dbReference>
<evidence type="ECO:0000256" key="12">
    <source>
        <dbReference type="PIRNR" id="PIRNR006250"/>
    </source>
</evidence>
<dbReference type="InterPro" id="IPR036068">
    <property type="entry name" value="Nicotinate_pribotase-like_C"/>
</dbReference>
<dbReference type="KEGG" id="thyd:TTHT_2105"/>
<evidence type="ECO:0000256" key="8">
    <source>
        <dbReference type="ARBA" id="ARBA00022679"/>
    </source>
</evidence>
<dbReference type="Pfam" id="PF02749">
    <property type="entry name" value="QRPTase_N"/>
    <property type="match status" value="1"/>
</dbReference>
<comment type="similarity">
    <text evidence="3 12">Belongs to the NadC/ModD family.</text>
</comment>
<feature type="domain" description="Quinolinate phosphoribosyl transferase C-terminal" evidence="13">
    <location>
        <begin position="106"/>
        <end position="271"/>
    </location>
</feature>
<evidence type="ECO:0000259" key="14">
    <source>
        <dbReference type="Pfam" id="PF02749"/>
    </source>
</evidence>
<dbReference type="PIRSF" id="PIRSF006250">
    <property type="entry name" value="NadC_ModD"/>
    <property type="match status" value="1"/>
</dbReference>
<keyword evidence="6" id="KW-0662">Pyridine nucleotide biosynthesis</keyword>
<evidence type="ECO:0000256" key="6">
    <source>
        <dbReference type="ARBA" id="ARBA00022642"/>
    </source>
</evidence>
<dbReference type="EMBL" id="AP017470">
    <property type="protein sequence ID" value="BBB33542.1"/>
    <property type="molecule type" value="Genomic_DNA"/>
</dbReference>
<evidence type="ECO:0000259" key="13">
    <source>
        <dbReference type="Pfam" id="PF01729"/>
    </source>
</evidence>
<evidence type="ECO:0000256" key="7">
    <source>
        <dbReference type="ARBA" id="ARBA00022676"/>
    </source>
</evidence>
<keyword evidence="8 12" id="KW-0808">Transferase</keyword>